<dbReference type="CDD" id="cd04301">
    <property type="entry name" value="NAT_SF"/>
    <property type="match status" value="1"/>
</dbReference>
<evidence type="ECO:0000313" key="3">
    <source>
        <dbReference type="Proteomes" id="UP000548582"/>
    </source>
</evidence>
<sequence>MTVELREVTKDTVRAVCALEVHDDQKGYVASNALSIAQAHFEPGAAFRAVYLGQQPIGFVQWRPAATPGTAILWRFMIDRAHQARGHGWTALELALRHLRSEGFSTVETSVVRGPASPLGFYLAHGFTELGRETPRGEWLLSRSL</sequence>
<evidence type="ECO:0000259" key="1">
    <source>
        <dbReference type="PROSITE" id="PS51186"/>
    </source>
</evidence>
<organism evidence="2 3">
    <name type="scientific">Neoroseomonas marina</name>
    <dbReference type="NCBI Taxonomy" id="1232220"/>
    <lineage>
        <taxon>Bacteria</taxon>
        <taxon>Pseudomonadati</taxon>
        <taxon>Pseudomonadota</taxon>
        <taxon>Alphaproteobacteria</taxon>
        <taxon>Acetobacterales</taxon>
        <taxon>Acetobacteraceae</taxon>
        <taxon>Neoroseomonas</taxon>
    </lineage>
</organism>
<dbReference type="PROSITE" id="PS51186">
    <property type="entry name" value="GNAT"/>
    <property type="match status" value="1"/>
</dbReference>
<dbReference type="Proteomes" id="UP000548582">
    <property type="component" value="Unassembled WGS sequence"/>
</dbReference>
<protein>
    <submittedName>
        <fullName evidence="2">GNAT family N-acetyltransferase</fullName>
    </submittedName>
</protein>
<dbReference type="InterPro" id="IPR000182">
    <property type="entry name" value="GNAT_dom"/>
</dbReference>
<dbReference type="RefSeq" id="WP_170052300.1">
    <property type="nucleotide sequence ID" value="NZ_JABBKX010000001.1"/>
</dbReference>
<reference evidence="2 3" key="1">
    <citation type="submission" date="2020-03" db="EMBL/GenBank/DDBJ databases">
        <authorList>
            <person name="Sun Q."/>
        </authorList>
    </citation>
    <scope>NUCLEOTIDE SEQUENCE [LARGE SCALE GENOMIC DNA]</scope>
    <source>
        <strain evidence="2 3">JC162</strain>
    </source>
</reference>
<keyword evidence="3" id="KW-1185">Reference proteome</keyword>
<dbReference type="InterPro" id="IPR016181">
    <property type="entry name" value="Acyl_CoA_acyltransferase"/>
</dbReference>
<dbReference type="SUPFAM" id="SSF55729">
    <property type="entry name" value="Acyl-CoA N-acyltransferases (Nat)"/>
    <property type="match status" value="1"/>
</dbReference>
<comment type="caution">
    <text evidence="2">The sequence shown here is derived from an EMBL/GenBank/DDBJ whole genome shotgun (WGS) entry which is preliminary data.</text>
</comment>
<dbReference type="Gene3D" id="3.40.630.30">
    <property type="match status" value="1"/>
</dbReference>
<dbReference type="AlphaFoldDB" id="A0A848E9T4"/>
<dbReference type="GO" id="GO:0016747">
    <property type="term" value="F:acyltransferase activity, transferring groups other than amino-acyl groups"/>
    <property type="evidence" value="ECO:0007669"/>
    <property type="project" value="InterPro"/>
</dbReference>
<feature type="domain" description="N-acetyltransferase" evidence="1">
    <location>
        <begin position="3"/>
        <end position="145"/>
    </location>
</feature>
<keyword evidence="2" id="KW-0808">Transferase</keyword>
<accession>A0A848E9T4</accession>
<dbReference type="EMBL" id="JABBKX010000001">
    <property type="protein sequence ID" value="NMJ40005.1"/>
    <property type="molecule type" value="Genomic_DNA"/>
</dbReference>
<evidence type="ECO:0000313" key="2">
    <source>
        <dbReference type="EMBL" id="NMJ40005.1"/>
    </source>
</evidence>
<name>A0A848E9T4_9PROT</name>
<proteinExistence type="predicted"/>
<gene>
    <name evidence="2" type="ORF">GWK16_02045</name>
</gene>
<dbReference type="Pfam" id="PF00583">
    <property type="entry name" value="Acetyltransf_1"/>
    <property type="match status" value="1"/>
</dbReference>